<evidence type="ECO:0000259" key="5">
    <source>
        <dbReference type="SMART" id="SM00722"/>
    </source>
</evidence>
<dbReference type="InterPro" id="IPR051550">
    <property type="entry name" value="SCF-Subunits/Alg-Epimerases"/>
</dbReference>
<dbReference type="STRING" id="1348657.M622_15585"/>
<dbReference type="InterPro" id="IPR012334">
    <property type="entry name" value="Pectin_lyas_fold"/>
</dbReference>
<dbReference type="RefSeq" id="WP_021249412.1">
    <property type="nucleotide sequence ID" value="NZ_ATJV01000055.1"/>
</dbReference>
<feature type="domain" description="Carbohydrate-binding/sugar hydrolysis" evidence="5">
    <location>
        <begin position="44"/>
        <end position="192"/>
    </location>
</feature>
<name>S9ZLL6_9RHOO</name>
<evidence type="ECO:0000256" key="3">
    <source>
        <dbReference type="ARBA" id="ARBA00022786"/>
    </source>
</evidence>
<dbReference type="InterPro" id="IPR011050">
    <property type="entry name" value="Pectin_lyase_fold/virulence"/>
</dbReference>
<feature type="signal peptide" evidence="4">
    <location>
        <begin position="1"/>
        <end position="26"/>
    </location>
</feature>
<evidence type="ECO:0000256" key="1">
    <source>
        <dbReference type="ARBA" id="ARBA00004906"/>
    </source>
</evidence>
<dbReference type="OrthoDB" id="9767990at2"/>
<dbReference type="eggNOG" id="COG3420">
    <property type="taxonomic scope" value="Bacteria"/>
</dbReference>
<evidence type="ECO:0000313" key="7">
    <source>
        <dbReference type="Proteomes" id="UP000015455"/>
    </source>
</evidence>
<dbReference type="SUPFAM" id="SSF51126">
    <property type="entry name" value="Pectin lyase-like"/>
    <property type="match status" value="1"/>
</dbReference>
<sequence length="428" mass="48683">MHPSLRLLITLGTAALLAGLTTPATAAVWRVKAGESIQVAIDRAEPGDTIEIERARYFGHLLVDKPLTLRGINRPTIDGELKENTISVKAENVTVEGLIVANSGGDTLYQHAGVYIYPGSHKAVVRNCDFSYTLFGMWIEKADDVLIENNLITGKRDFDSPRRGNGIQLYNTQRARIIGNNISFVRDAIYVDVSHDAIFRGNKLHHSRYGTHYMTSYRNLWEGNETWYNRGGLALMEVRSQVVRNNIAWGNSDHGIMLRTIQDSVIEGNIVAGNQRGFFIYDAEYNEIRGNRVIDNMVGIHLWAGSKNNQVETNDFIANREQIRYVAARDMIWGEKEGNYWSNYLGWDRNGDDIGDVQYEANDMVDRLSWRHPMMKLLLASPAVQTLRLVGQQFPLLRAPSIVDPKPRMQPFNPDWSQWRGRYFPRSK</sequence>
<proteinExistence type="predicted"/>
<comment type="pathway">
    <text evidence="1">Protein modification; protein ubiquitination.</text>
</comment>
<dbReference type="SMART" id="SM00710">
    <property type="entry name" value="PbH1"/>
    <property type="match status" value="8"/>
</dbReference>
<organism evidence="6 7">
    <name type="scientific">Thauera terpenica 58Eu</name>
    <dbReference type="NCBI Taxonomy" id="1348657"/>
    <lineage>
        <taxon>Bacteria</taxon>
        <taxon>Pseudomonadati</taxon>
        <taxon>Pseudomonadota</taxon>
        <taxon>Betaproteobacteria</taxon>
        <taxon>Rhodocyclales</taxon>
        <taxon>Zoogloeaceae</taxon>
        <taxon>Thauera</taxon>
    </lineage>
</organism>
<dbReference type="Pfam" id="PF05048">
    <property type="entry name" value="NosD"/>
    <property type="match status" value="1"/>
</dbReference>
<keyword evidence="3" id="KW-0833">Ubl conjugation pathway</keyword>
<feature type="domain" description="Carbohydrate-binding/sugar hydrolysis" evidence="5">
    <location>
        <begin position="198"/>
        <end position="365"/>
    </location>
</feature>
<dbReference type="EMBL" id="ATJV01000055">
    <property type="protein sequence ID" value="EPZ15521.1"/>
    <property type="molecule type" value="Genomic_DNA"/>
</dbReference>
<evidence type="ECO:0000256" key="4">
    <source>
        <dbReference type="SAM" id="SignalP"/>
    </source>
</evidence>
<reference evidence="6 7" key="1">
    <citation type="submission" date="2013-06" db="EMBL/GenBank/DDBJ databases">
        <title>Draft genome sequence of Thauera terpenica.</title>
        <authorList>
            <person name="Liu B."/>
            <person name="Frostegard A.H."/>
            <person name="Shapleigh J.P."/>
        </authorList>
    </citation>
    <scope>NUCLEOTIDE SEQUENCE [LARGE SCALE GENOMIC DNA]</scope>
    <source>
        <strain evidence="6 7">58Eu</strain>
    </source>
</reference>
<feature type="chain" id="PRO_5004573698" evidence="4">
    <location>
        <begin position="27"/>
        <end position="428"/>
    </location>
</feature>
<dbReference type="InterPro" id="IPR006626">
    <property type="entry name" value="PbH1"/>
</dbReference>
<dbReference type="InterPro" id="IPR006633">
    <property type="entry name" value="Carb-bd_sugar_hydrolysis-dom"/>
</dbReference>
<dbReference type="PANTHER" id="PTHR22990">
    <property type="entry name" value="F-BOX ONLY PROTEIN"/>
    <property type="match status" value="1"/>
</dbReference>
<keyword evidence="7" id="KW-1185">Reference proteome</keyword>
<dbReference type="Proteomes" id="UP000015455">
    <property type="component" value="Unassembled WGS sequence"/>
</dbReference>
<dbReference type="InterPro" id="IPR022441">
    <property type="entry name" value="Para_beta_helix_rpt-2"/>
</dbReference>
<dbReference type="InterPro" id="IPR026464">
    <property type="entry name" value="NosD_copper_fam"/>
</dbReference>
<dbReference type="PANTHER" id="PTHR22990:SF15">
    <property type="entry name" value="F-BOX ONLY PROTEIN 10"/>
    <property type="match status" value="1"/>
</dbReference>
<dbReference type="NCBIfam" id="TIGR03804">
    <property type="entry name" value="para_beta_helix"/>
    <property type="match status" value="2"/>
</dbReference>
<dbReference type="AlphaFoldDB" id="S9ZLL6"/>
<keyword evidence="4" id="KW-0732">Signal</keyword>
<evidence type="ECO:0000256" key="2">
    <source>
        <dbReference type="ARBA" id="ARBA00022737"/>
    </source>
</evidence>
<dbReference type="Gene3D" id="2.160.20.10">
    <property type="entry name" value="Single-stranded right-handed beta-helix, Pectin lyase-like"/>
    <property type="match status" value="2"/>
</dbReference>
<dbReference type="PATRIC" id="fig|1348657.5.peg.1989"/>
<evidence type="ECO:0000313" key="6">
    <source>
        <dbReference type="EMBL" id="EPZ15521.1"/>
    </source>
</evidence>
<accession>S9ZLL6</accession>
<dbReference type="NCBIfam" id="TIGR04247">
    <property type="entry name" value="NosD_copper_fam"/>
    <property type="match status" value="1"/>
</dbReference>
<protein>
    <submittedName>
        <fullName evidence="6">Copper ABC transporter substrate-binding protein</fullName>
    </submittedName>
</protein>
<gene>
    <name evidence="6" type="ORF">M622_15585</name>
</gene>
<dbReference type="InterPro" id="IPR007742">
    <property type="entry name" value="NosD_dom"/>
</dbReference>
<dbReference type="SMART" id="SM00722">
    <property type="entry name" value="CASH"/>
    <property type="match status" value="2"/>
</dbReference>
<comment type="caution">
    <text evidence="6">The sequence shown here is derived from an EMBL/GenBank/DDBJ whole genome shotgun (WGS) entry which is preliminary data.</text>
</comment>
<keyword evidence="2" id="KW-0677">Repeat</keyword>